<evidence type="ECO:0000256" key="1">
    <source>
        <dbReference type="SAM" id="Phobius"/>
    </source>
</evidence>
<feature type="transmembrane region" description="Helical" evidence="1">
    <location>
        <begin position="12"/>
        <end position="33"/>
    </location>
</feature>
<name>A0A4S9Y1B1_AURPU</name>
<organism evidence="2 3">
    <name type="scientific">Aureobasidium pullulans</name>
    <name type="common">Black yeast</name>
    <name type="synonym">Pullularia pullulans</name>
    <dbReference type="NCBI Taxonomy" id="5580"/>
    <lineage>
        <taxon>Eukaryota</taxon>
        <taxon>Fungi</taxon>
        <taxon>Dikarya</taxon>
        <taxon>Ascomycota</taxon>
        <taxon>Pezizomycotina</taxon>
        <taxon>Dothideomycetes</taxon>
        <taxon>Dothideomycetidae</taxon>
        <taxon>Dothideales</taxon>
        <taxon>Saccotheciaceae</taxon>
        <taxon>Aureobasidium</taxon>
    </lineage>
</organism>
<keyword evidence="1" id="KW-0472">Membrane</keyword>
<accession>A0A4S9Y1B1</accession>
<protein>
    <submittedName>
        <fullName evidence="2">Uncharacterized protein</fullName>
    </submittedName>
</protein>
<evidence type="ECO:0000313" key="3">
    <source>
        <dbReference type="Proteomes" id="UP000304947"/>
    </source>
</evidence>
<feature type="transmembrane region" description="Helical" evidence="1">
    <location>
        <begin position="74"/>
        <end position="91"/>
    </location>
</feature>
<evidence type="ECO:0000313" key="2">
    <source>
        <dbReference type="EMBL" id="THZ86130.1"/>
    </source>
</evidence>
<dbReference type="Proteomes" id="UP000304947">
    <property type="component" value="Unassembled WGS sequence"/>
</dbReference>
<reference evidence="2 3" key="1">
    <citation type="submission" date="2018-10" db="EMBL/GenBank/DDBJ databases">
        <title>Fifty Aureobasidium pullulans genomes reveal a recombining polyextremotolerant generalist.</title>
        <authorList>
            <person name="Gostincar C."/>
            <person name="Turk M."/>
            <person name="Zajc J."/>
            <person name="Gunde-Cimerman N."/>
        </authorList>
    </citation>
    <scope>NUCLEOTIDE SEQUENCE [LARGE SCALE GENOMIC DNA]</scope>
    <source>
        <strain evidence="2 3">EXF-3380</strain>
    </source>
</reference>
<keyword evidence="1" id="KW-0812">Transmembrane</keyword>
<keyword evidence="1" id="KW-1133">Transmembrane helix</keyword>
<dbReference type="EMBL" id="QZBU01006376">
    <property type="protein sequence ID" value="THZ86130.1"/>
    <property type="molecule type" value="Genomic_DNA"/>
</dbReference>
<comment type="caution">
    <text evidence="2">The sequence shown here is derived from an EMBL/GenBank/DDBJ whole genome shotgun (WGS) entry which is preliminary data.</text>
</comment>
<proteinExistence type="predicted"/>
<feature type="transmembrane region" description="Helical" evidence="1">
    <location>
        <begin position="103"/>
        <end position="122"/>
    </location>
</feature>
<feature type="transmembrane region" description="Helical" evidence="1">
    <location>
        <begin position="39"/>
        <end position="62"/>
    </location>
</feature>
<gene>
    <name evidence="2" type="ORF">D6C83_09459</name>
</gene>
<dbReference type="AlphaFoldDB" id="A0A4S9Y1B1"/>
<sequence length="159" mass="17582">MANSNPNPPQLLLLYTTAALIFLLPPLTMRLNIPPTPTLLLTTFIATTFFTIMTYLAMDACYTFTWIILKMLEFLLRFILPDLCISNMIGVSRSPGTKGIRQWWEVWVAVMVGVGVMVHIIVNRGGGWKASLHKIEAKRAARRISAAEDGGGEEGAAMT</sequence>